<dbReference type="OrthoDB" id="693960at2759"/>
<dbReference type="AlphaFoldDB" id="S5CFR3"/>
<dbReference type="GO" id="GO:0005634">
    <property type="term" value="C:nucleus"/>
    <property type="evidence" value="ECO:0007669"/>
    <property type="project" value="UniProtKB-SubCell"/>
</dbReference>
<feature type="domain" description="WRKY" evidence="7">
    <location>
        <begin position="94"/>
        <end position="159"/>
    </location>
</feature>
<dbReference type="Proteomes" id="UP000027138">
    <property type="component" value="Unassembled WGS sequence"/>
</dbReference>
<evidence type="ECO:0000256" key="6">
    <source>
        <dbReference type="SAM" id="MobiDB-lite"/>
    </source>
</evidence>
<keyword evidence="3" id="KW-0238">DNA-binding</keyword>
<evidence type="ECO:0000313" key="9">
    <source>
        <dbReference type="EMBL" id="KDP27505.1"/>
    </source>
</evidence>
<evidence type="ECO:0000259" key="7">
    <source>
        <dbReference type="PROSITE" id="PS50811"/>
    </source>
</evidence>
<evidence type="ECO:0000313" key="10">
    <source>
        <dbReference type="Proteomes" id="UP000027138"/>
    </source>
</evidence>
<dbReference type="InterPro" id="IPR036576">
    <property type="entry name" value="WRKY_dom_sf"/>
</dbReference>
<gene>
    <name evidence="8" type="primary">WRKY13</name>
    <name evidence="9" type="ORF">JCGZ_20145</name>
</gene>
<dbReference type="EMBL" id="KC485265">
    <property type="protein sequence ID" value="AGQ04201.1"/>
    <property type="molecule type" value="Genomic_DNA"/>
</dbReference>
<dbReference type="PANTHER" id="PTHR31221">
    <property type="entry name" value="WRKY TRANSCRIPTION FACTOR PROTEIN 1-RELATED"/>
    <property type="match status" value="1"/>
</dbReference>
<reference evidence="9 10" key="2">
    <citation type="journal article" date="2014" name="PLoS ONE">
        <title>Global Analysis of Gene Expression Profiles in Physic Nut (Jatropha curcas L.) Seedlings Exposed to Salt Stress.</title>
        <authorList>
            <person name="Zhang L."/>
            <person name="Zhang C."/>
            <person name="Wu P."/>
            <person name="Chen Y."/>
            <person name="Li M."/>
            <person name="Jiang H."/>
            <person name="Wu G."/>
        </authorList>
    </citation>
    <scope>NUCLEOTIDE SEQUENCE [LARGE SCALE GENOMIC DNA]</scope>
    <source>
        <strain evidence="10">cv. GZQX0401</strain>
        <tissue evidence="9">Young leaves</tissue>
    </source>
</reference>
<proteinExistence type="predicted"/>
<reference evidence="8" key="1">
    <citation type="journal article" date="2013" name="Gene">
        <title>Genome-wide analysis of the WRKY gene family in physic nut (Jatropha curcas L.).</title>
        <authorList>
            <person name="Xiong W."/>
            <person name="Xu X."/>
            <person name="Zhang L."/>
            <person name="Wu P."/>
            <person name="Chen Y."/>
            <person name="Li M."/>
            <person name="Jiang H."/>
            <person name="Wu G."/>
        </authorList>
    </citation>
    <scope>NUCLEOTIDE SEQUENCE</scope>
</reference>
<dbReference type="EMBL" id="KK914829">
    <property type="protein sequence ID" value="KDP27505.1"/>
    <property type="molecule type" value="Genomic_DNA"/>
</dbReference>
<dbReference type="SUPFAM" id="SSF118290">
    <property type="entry name" value="WRKY DNA-binding domain"/>
    <property type="match status" value="1"/>
</dbReference>
<comment type="subcellular location">
    <subcellularLocation>
        <location evidence="1">Nucleus</location>
    </subcellularLocation>
</comment>
<sequence length="172" mass="20242">MSDSQYSSFLETDIPQNPNFNAHSSNSNAMNTSAINYQNLELLDLMLAEELEKDFTEFLSQNPDSHQNQLRYEDEVKKRMKIEKRNKIAFRTKSMLEVMDDGFKWRKYGKKAIKNNTNPRNYYRCSNEGCRVKKRVERDGKDSSYVITTYEGVHNHESPFTFDKNNNKTTLD</sequence>
<evidence type="ECO:0000256" key="2">
    <source>
        <dbReference type="ARBA" id="ARBA00023015"/>
    </source>
</evidence>
<dbReference type="PROSITE" id="PS50811">
    <property type="entry name" value="WRKY"/>
    <property type="match status" value="1"/>
</dbReference>
<dbReference type="Pfam" id="PF03106">
    <property type="entry name" value="WRKY"/>
    <property type="match status" value="1"/>
</dbReference>
<keyword evidence="10" id="KW-1185">Reference proteome</keyword>
<dbReference type="GO" id="GO:0043565">
    <property type="term" value="F:sequence-specific DNA binding"/>
    <property type="evidence" value="ECO:0007669"/>
    <property type="project" value="InterPro"/>
</dbReference>
<organism evidence="8">
    <name type="scientific">Jatropha curcas</name>
    <name type="common">Barbados nut</name>
    <dbReference type="NCBI Taxonomy" id="180498"/>
    <lineage>
        <taxon>Eukaryota</taxon>
        <taxon>Viridiplantae</taxon>
        <taxon>Streptophyta</taxon>
        <taxon>Embryophyta</taxon>
        <taxon>Tracheophyta</taxon>
        <taxon>Spermatophyta</taxon>
        <taxon>Magnoliopsida</taxon>
        <taxon>eudicotyledons</taxon>
        <taxon>Gunneridae</taxon>
        <taxon>Pentapetalae</taxon>
        <taxon>rosids</taxon>
        <taxon>fabids</taxon>
        <taxon>Malpighiales</taxon>
        <taxon>Euphorbiaceae</taxon>
        <taxon>Crotonoideae</taxon>
        <taxon>Jatropheae</taxon>
        <taxon>Jatropha</taxon>
    </lineage>
</organism>
<dbReference type="PANTHER" id="PTHR31221:SF283">
    <property type="entry name" value="WRKY DOMAIN-CONTAINING PROTEIN"/>
    <property type="match status" value="1"/>
</dbReference>
<name>S5CFR3_JATCU</name>
<evidence type="ECO:0000256" key="4">
    <source>
        <dbReference type="ARBA" id="ARBA00023163"/>
    </source>
</evidence>
<dbReference type="InterPro" id="IPR044810">
    <property type="entry name" value="WRKY_plant"/>
</dbReference>
<keyword evidence="4" id="KW-0804">Transcription</keyword>
<keyword evidence="2" id="KW-0805">Transcription regulation</keyword>
<accession>S5CFR3</accession>
<evidence type="ECO:0000256" key="3">
    <source>
        <dbReference type="ARBA" id="ARBA00023125"/>
    </source>
</evidence>
<evidence type="ECO:0000256" key="1">
    <source>
        <dbReference type="ARBA" id="ARBA00004123"/>
    </source>
</evidence>
<evidence type="ECO:0000313" key="8">
    <source>
        <dbReference type="EMBL" id="AGQ04201.1"/>
    </source>
</evidence>
<dbReference type="FunFam" id="2.20.25.80:FF:000003">
    <property type="entry name" value="WRKY transcription factor 57"/>
    <property type="match status" value="1"/>
</dbReference>
<dbReference type="Gene3D" id="2.20.25.80">
    <property type="entry name" value="WRKY domain"/>
    <property type="match status" value="1"/>
</dbReference>
<feature type="region of interest" description="Disordered" evidence="6">
    <location>
        <begin position="1"/>
        <end position="25"/>
    </location>
</feature>
<dbReference type="GO" id="GO:0003700">
    <property type="term" value="F:DNA-binding transcription factor activity"/>
    <property type="evidence" value="ECO:0007669"/>
    <property type="project" value="InterPro"/>
</dbReference>
<keyword evidence="5" id="KW-0539">Nucleus</keyword>
<dbReference type="SMART" id="SM00774">
    <property type="entry name" value="WRKY"/>
    <property type="match status" value="1"/>
</dbReference>
<protein>
    <submittedName>
        <fullName evidence="8">WRKY transcription factor 13</fullName>
    </submittedName>
</protein>
<dbReference type="InterPro" id="IPR003657">
    <property type="entry name" value="WRKY_dom"/>
</dbReference>
<evidence type="ECO:0000256" key="5">
    <source>
        <dbReference type="ARBA" id="ARBA00023242"/>
    </source>
</evidence>